<name>A0A2W7CJW0_9HYPH</name>
<evidence type="ECO:0000313" key="6">
    <source>
        <dbReference type="EMBL" id="PZV34049.1"/>
    </source>
</evidence>
<dbReference type="Pfam" id="PF00126">
    <property type="entry name" value="HTH_1"/>
    <property type="match status" value="1"/>
</dbReference>
<evidence type="ECO:0000256" key="1">
    <source>
        <dbReference type="ARBA" id="ARBA00009437"/>
    </source>
</evidence>
<dbReference type="SUPFAM" id="SSF53850">
    <property type="entry name" value="Periplasmic binding protein-like II"/>
    <property type="match status" value="1"/>
</dbReference>
<protein>
    <recommendedName>
        <fullName evidence="5">HTH lysR-type domain-containing protein</fullName>
    </recommendedName>
</protein>
<dbReference type="EMBL" id="MZXV01000076">
    <property type="protein sequence ID" value="PZV34049.1"/>
    <property type="molecule type" value="Genomic_DNA"/>
</dbReference>
<proteinExistence type="inferred from homology"/>
<evidence type="ECO:0000256" key="4">
    <source>
        <dbReference type="ARBA" id="ARBA00023163"/>
    </source>
</evidence>
<dbReference type="OrthoDB" id="7506954at2"/>
<dbReference type="Gene3D" id="1.10.10.10">
    <property type="entry name" value="Winged helix-like DNA-binding domain superfamily/Winged helix DNA-binding domain"/>
    <property type="match status" value="1"/>
</dbReference>
<feature type="domain" description="HTH lysR-type" evidence="5">
    <location>
        <begin position="67"/>
        <end position="122"/>
    </location>
</feature>
<keyword evidence="7" id="KW-1185">Reference proteome</keyword>
<dbReference type="CDD" id="cd05466">
    <property type="entry name" value="PBP2_LTTR_substrate"/>
    <property type="match status" value="1"/>
</dbReference>
<keyword evidence="3" id="KW-0238">DNA-binding</keyword>
<dbReference type="InterPro" id="IPR036390">
    <property type="entry name" value="WH_DNA-bd_sf"/>
</dbReference>
<dbReference type="SUPFAM" id="SSF46785">
    <property type="entry name" value="Winged helix' DNA-binding domain"/>
    <property type="match status" value="1"/>
</dbReference>
<organism evidence="6 7">
    <name type="scientific">Mesorhizobium kowhaii</name>
    <dbReference type="NCBI Taxonomy" id="1300272"/>
    <lineage>
        <taxon>Bacteria</taxon>
        <taxon>Pseudomonadati</taxon>
        <taxon>Pseudomonadota</taxon>
        <taxon>Alphaproteobacteria</taxon>
        <taxon>Hyphomicrobiales</taxon>
        <taxon>Phyllobacteriaceae</taxon>
        <taxon>Mesorhizobium</taxon>
    </lineage>
</organism>
<dbReference type="PROSITE" id="PS50931">
    <property type="entry name" value="HTH_LYSR"/>
    <property type="match status" value="1"/>
</dbReference>
<evidence type="ECO:0000256" key="3">
    <source>
        <dbReference type="ARBA" id="ARBA00023125"/>
    </source>
</evidence>
<sequence>MIISWRPGAGIGRSTILRWSMPPGFCSSMAFIVVILSVARKIACQTVDFKFIIVSMIMRVEHGERMLEELRTLVLFAEEGSIQKVARRLPLTQPAVTRQIQRLEDMLATTLLDRRQKPPRLTQAGLDVLARGRDILASVEALKSFAGSAEPEGVLRLGLAHGLSDRDVAGAIANAAALFPNVSLRLKTGWSAELVYQFDRGQLDVAIVLRANTGESSEGAIGTERLGIVAGKQVGPATDLADAAWVLSPPPCDARQRLLAVLGEDRRRLSIAAEIQDPAMQMEWVRRGHGLGLMPMRLLRQHLPRGVMLIEAGDLDLSMQVVVMRSPHIHRLTKVADAVAKSVGAVINHDA</sequence>
<keyword evidence="4" id="KW-0804">Transcription</keyword>
<evidence type="ECO:0000313" key="7">
    <source>
        <dbReference type="Proteomes" id="UP000248616"/>
    </source>
</evidence>
<dbReference type="Pfam" id="PF03466">
    <property type="entry name" value="LysR_substrate"/>
    <property type="match status" value="1"/>
</dbReference>
<dbReference type="PANTHER" id="PTHR30126">
    <property type="entry name" value="HTH-TYPE TRANSCRIPTIONAL REGULATOR"/>
    <property type="match status" value="1"/>
</dbReference>
<gene>
    <name evidence="6" type="ORF">B5V02_33640</name>
</gene>
<dbReference type="GO" id="GO:0000976">
    <property type="term" value="F:transcription cis-regulatory region binding"/>
    <property type="evidence" value="ECO:0007669"/>
    <property type="project" value="TreeGrafter"/>
</dbReference>
<dbReference type="InterPro" id="IPR036388">
    <property type="entry name" value="WH-like_DNA-bd_sf"/>
</dbReference>
<evidence type="ECO:0000259" key="5">
    <source>
        <dbReference type="PROSITE" id="PS50931"/>
    </source>
</evidence>
<evidence type="ECO:0000256" key="2">
    <source>
        <dbReference type="ARBA" id="ARBA00023015"/>
    </source>
</evidence>
<keyword evidence="2" id="KW-0805">Transcription regulation</keyword>
<reference evidence="7" key="1">
    <citation type="submission" date="2017-03" db="EMBL/GenBank/DDBJ databases">
        <authorList>
            <person name="Safronova V.I."/>
            <person name="Sazanova A.L."/>
            <person name="Chirak E.R."/>
        </authorList>
    </citation>
    <scope>NUCLEOTIDE SEQUENCE [LARGE SCALE GENOMIC DNA]</scope>
    <source>
        <strain evidence="7">Ach-343</strain>
    </source>
</reference>
<accession>A0A2W7CJW0</accession>
<dbReference type="InterPro" id="IPR000847">
    <property type="entry name" value="LysR_HTH_N"/>
</dbReference>
<comment type="similarity">
    <text evidence="1">Belongs to the LysR transcriptional regulatory family.</text>
</comment>
<dbReference type="Proteomes" id="UP000248616">
    <property type="component" value="Unassembled WGS sequence"/>
</dbReference>
<dbReference type="PANTHER" id="PTHR30126:SF39">
    <property type="entry name" value="HTH-TYPE TRANSCRIPTIONAL REGULATOR CYSL"/>
    <property type="match status" value="1"/>
</dbReference>
<dbReference type="GO" id="GO:0003700">
    <property type="term" value="F:DNA-binding transcription factor activity"/>
    <property type="evidence" value="ECO:0007669"/>
    <property type="project" value="InterPro"/>
</dbReference>
<dbReference type="AlphaFoldDB" id="A0A2W7CJW0"/>
<dbReference type="Gene3D" id="3.40.190.10">
    <property type="entry name" value="Periplasmic binding protein-like II"/>
    <property type="match status" value="2"/>
</dbReference>
<comment type="caution">
    <text evidence="6">The sequence shown here is derived from an EMBL/GenBank/DDBJ whole genome shotgun (WGS) entry which is preliminary data.</text>
</comment>
<dbReference type="PRINTS" id="PR00039">
    <property type="entry name" value="HTHLYSR"/>
</dbReference>
<dbReference type="InterPro" id="IPR005119">
    <property type="entry name" value="LysR_subst-bd"/>
</dbReference>